<name>A0A6B2K6Y6_9RHOB</name>
<dbReference type="GO" id="GO:0071555">
    <property type="term" value="P:cell wall organization"/>
    <property type="evidence" value="ECO:0007669"/>
    <property type="project" value="UniProtKB-UniRule"/>
</dbReference>
<evidence type="ECO:0000259" key="8">
    <source>
        <dbReference type="PROSITE" id="PS52029"/>
    </source>
</evidence>
<feature type="active site" description="Nucleophile" evidence="7">
    <location>
        <position position="141"/>
    </location>
</feature>
<dbReference type="PANTHER" id="PTHR36699">
    <property type="entry name" value="LD-TRANSPEPTIDASE"/>
    <property type="match status" value="1"/>
</dbReference>
<keyword evidence="6 7" id="KW-0961">Cell wall biogenesis/degradation</keyword>
<dbReference type="EMBL" id="JAAGAB010000004">
    <property type="protein sequence ID" value="NDV02706.1"/>
    <property type="molecule type" value="Genomic_DNA"/>
</dbReference>
<keyword evidence="4 7" id="KW-0133">Cell shape</keyword>
<feature type="domain" description="L,D-TPase catalytic" evidence="8">
    <location>
        <begin position="35"/>
        <end position="165"/>
    </location>
</feature>
<dbReference type="PANTHER" id="PTHR36699:SF1">
    <property type="entry name" value="L,D-TRANSPEPTIDASE YAFK-RELATED"/>
    <property type="match status" value="1"/>
</dbReference>
<evidence type="ECO:0000256" key="4">
    <source>
        <dbReference type="ARBA" id="ARBA00022960"/>
    </source>
</evidence>
<dbReference type="GO" id="GO:0016740">
    <property type="term" value="F:transferase activity"/>
    <property type="evidence" value="ECO:0007669"/>
    <property type="project" value="UniProtKB-KW"/>
</dbReference>
<comment type="pathway">
    <text evidence="1 7">Cell wall biogenesis; peptidoglycan biosynthesis.</text>
</comment>
<reference evidence="9 10" key="1">
    <citation type="submission" date="2020-02" db="EMBL/GenBank/DDBJ databases">
        <title>Pseudoroseicyclus tamarix, sp. nov., isolated from offshore sediment of a Tamarix chinensis forest.</title>
        <authorList>
            <person name="Gai Y."/>
        </authorList>
    </citation>
    <scope>NUCLEOTIDE SEQUENCE [LARGE SCALE GENOMIC DNA]</scope>
    <source>
        <strain evidence="9 10">CLL3-39</strain>
    </source>
</reference>
<dbReference type="Proteomes" id="UP000474757">
    <property type="component" value="Unassembled WGS sequence"/>
</dbReference>
<dbReference type="Gene3D" id="2.40.440.10">
    <property type="entry name" value="L,D-transpeptidase catalytic domain-like"/>
    <property type="match status" value="1"/>
</dbReference>
<dbReference type="SUPFAM" id="SSF141523">
    <property type="entry name" value="L,D-transpeptidase catalytic domain-like"/>
    <property type="match status" value="1"/>
</dbReference>
<gene>
    <name evidence="9" type="ORF">GZA08_17200</name>
</gene>
<comment type="similarity">
    <text evidence="2">Belongs to the YkuD family.</text>
</comment>
<protein>
    <submittedName>
        <fullName evidence="9">L,D-transpeptidase family protein</fullName>
    </submittedName>
</protein>
<dbReference type="GO" id="GO:0009252">
    <property type="term" value="P:peptidoglycan biosynthetic process"/>
    <property type="evidence" value="ECO:0007669"/>
    <property type="project" value="UniProtKB-UniPathway"/>
</dbReference>
<evidence type="ECO:0000256" key="5">
    <source>
        <dbReference type="ARBA" id="ARBA00022984"/>
    </source>
</evidence>
<feature type="active site" description="Proton donor/acceptor" evidence="7">
    <location>
        <position position="125"/>
    </location>
</feature>
<evidence type="ECO:0000256" key="3">
    <source>
        <dbReference type="ARBA" id="ARBA00022679"/>
    </source>
</evidence>
<dbReference type="GO" id="GO:0008360">
    <property type="term" value="P:regulation of cell shape"/>
    <property type="evidence" value="ECO:0007669"/>
    <property type="project" value="UniProtKB-UniRule"/>
</dbReference>
<keyword evidence="5 7" id="KW-0573">Peptidoglycan synthesis</keyword>
<dbReference type="InterPro" id="IPR005490">
    <property type="entry name" value="LD_TPept_cat_dom"/>
</dbReference>
<evidence type="ECO:0000256" key="7">
    <source>
        <dbReference type="PROSITE-ProRule" id="PRU01373"/>
    </source>
</evidence>
<organism evidence="9 10">
    <name type="scientific">Pseudoroseicyclus tamaricis</name>
    <dbReference type="NCBI Taxonomy" id="2705421"/>
    <lineage>
        <taxon>Bacteria</taxon>
        <taxon>Pseudomonadati</taxon>
        <taxon>Pseudomonadota</taxon>
        <taxon>Alphaproteobacteria</taxon>
        <taxon>Rhodobacterales</taxon>
        <taxon>Paracoccaceae</taxon>
        <taxon>Pseudoroseicyclus</taxon>
    </lineage>
</organism>
<keyword evidence="3" id="KW-0808">Transferase</keyword>
<evidence type="ECO:0000313" key="10">
    <source>
        <dbReference type="Proteomes" id="UP000474757"/>
    </source>
</evidence>
<dbReference type="PROSITE" id="PS52029">
    <property type="entry name" value="LD_TPASE"/>
    <property type="match status" value="1"/>
</dbReference>
<sequence length="166" mass="18146">MNRRTFLAASAAAGLTGLAGCATSKFRTYDGPAVTQLLAAKSQRRLYLLHYNKALAVYDFQLGFTPQGHKQFEGDGRTPEGAYYINRRNPESRYHLSIGISYPNSADRAFAESMGRSPGGDIFIHGTPKEFDGKADWTAGCIAVSDREIEDIYAMVNDGTPILLTS</sequence>
<evidence type="ECO:0000256" key="2">
    <source>
        <dbReference type="ARBA" id="ARBA00005992"/>
    </source>
</evidence>
<dbReference type="Pfam" id="PF03734">
    <property type="entry name" value="YkuD"/>
    <property type="match status" value="1"/>
</dbReference>
<dbReference type="UniPathway" id="UPA00219"/>
<dbReference type="CDD" id="cd16913">
    <property type="entry name" value="YkuD_like"/>
    <property type="match status" value="1"/>
</dbReference>
<evidence type="ECO:0000256" key="1">
    <source>
        <dbReference type="ARBA" id="ARBA00004752"/>
    </source>
</evidence>
<keyword evidence="10" id="KW-1185">Reference proteome</keyword>
<dbReference type="PROSITE" id="PS51257">
    <property type="entry name" value="PROKAR_LIPOPROTEIN"/>
    <property type="match status" value="1"/>
</dbReference>
<dbReference type="AlphaFoldDB" id="A0A6B2K6Y6"/>
<dbReference type="GO" id="GO:0004180">
    <property type="term" value="F:carboxypeptidase activity"/>
    <property type="evidence" value="ECO:0007669"/>
    <property type="project" value="UniProtKB-ARBA"/>
</dbReference>
<evidence type="ECO:0000313" key="9">
    <source>
        <dbReference type="EMBL" id="NDV02706.1"/>
    </source>
</evidence>
<dbReference type="InterPro" id="IPR038063">
    <property type="entry name" value="Transpep_catalytic_dom"/>
</dbReference>
<evidence type="ECO:0000256" key="6">
    <source>
        <dbReference type="ARBA" id="ARBA00023316"/>
    </source>
</evidence>
<comment type="caution">
    <text evidence="9">The sequence shown here is derived from an EMBL/GenBank/DDBJ whole genome shotgun (WGS) entry which is preliminary data.</text>
</comment>
<proteinExistence type="inferred from homology"/>
<accession>A0A6B2K6Y6</accession>